<evidence type="ECO:0000313" key="1">
    <source>
        <dbReference type="EMBL" id="KAF3219046.1"/>
    </source>
</evidence>
<protein>
    <submittedName>
        <fullName evidence="1">Uncharacterized protein</fullName>
    </submittedName>
</protein>
<dbReference type="EMBL" id="WIPF01000031">
    <property type="protein sequence ID" value="KAF3224736.1"/>
    <property type="molecule type" value="Genomic_DNA"/>
</dbReference>
<sequence length="149" mass="17728">MSELVLKFYCAVSTKQLDRSNEQLRAERDIHKRRVWEKNPFDSLTPELLQYITKNPDYFPDHARVLPIFKEINFDPRLWALLTVIKSRRNEDAHTHPFPDEYEVVMEDYSDTYFLCRDETPEYGKEDFLKAARVAKDIAKKNERSLIGT</sequence>
<reference evidence="1 3" key="1">
    <citation type="submission" date="2019-06" db="EMBL/GenBank/DDBJ databases">
        <authorList>
            <person name="Palmer J.M."/>
        </authorList>
    </citation>
    <scope>NUCLEOTIDE SEQUENCE</scope>
    <source>
        <strain evidence="2 3">TWF191</strain>
        <strain evidence="1">TWF679</strain>
    </source>
</reference>
<name>A0A6G1MAI3_ORBOL</name>
<dbReference type="Proteomes" id="UP000483672">
    <property type="component" value="Unassembled WGS sequence"/>
</dbReference>
<proteinExistence type="predicted"/>
<evidence type="ECO:0000313" key="2">
    <source>
        <dbReference type="EMBL" id="KAF3224736.1"/>
    </source>
</evidence>
<evidence type="ECO:0000313" key="4">
    <source>
        <dbReference type="Proteomes" id="UP000614610"/>
    </source>
</evidence>
<accession>A0A6G1MAI3</accession>
<comment type="caution">
    <text evidence="1">The sequence shown here is derived from an EMBL/GenBank/DDBJ whole genome shotgun (WGS) entry which is preliminary data.</text>
</comment>
<dbReference type="Proteomes" id="UP000614610">
    <property type="component" value="Unassembled WGS sequence"/>
</dbReference>
<dbReference type="OrthoDB" id="10497016at2759"/>
<gene>
    <name evidence="2" type="ORF">TWF191_005903</name>
    <name evidence="1" type="ORF">TWF679_000453</name>
</gene>
<organism evidence="1 4">
    <name type="scientific">Orbilia oligospora</name>
    <name type="common">Nematode-trapping fungus</name>
    <name type="synonym">Arthrobotrys oligospora</name>
    <dbReference type="NCBI Taxonomy" id="2813651"/>
    <lineage>
        <taxon>Eukaryota</taxon>
        <taxon>Fungi</taxon>
        <taxon>Dikarya</taxon>
        <taxon>Ascomycota</taxon>
        <taxon>Pezizomycotina</taxon>
        <taxon>Orbiliomycetes</taxon>
        <taxon>Orbiliales</taxon>
        <taxon>Orbiliaceae</taxon>
        <taxon>Orbilia</taxon>
    </lineage>
</organism>
<dbReference type="EMBL" id="WIWT01000010">
    <property type="protein sequence ID" value="KAF3219046.1"/>
    <property type="molecule type" value="Genomic_DNA"/>
</dbReference>
<evidence type="ECO:0000313" key="3">
    <source>
        <dbReference type="Proteomes" id="UP000483672"/>
    </source>
</evidence>
<dbReference type="AlphaFoldDB" id="A0A6G1MAI3"/>